<protein>
    <recommendedName>
        <fullName evidence="10">FYVE-type domain-containing protein</fullName>
    </recommendedName>
</protein>
<keyword evidence="7" id="KW-0862">Zinc</keyword>
<dbReference type="PROSITE" id="PS50294">
    <property type="entry name" value="WD_REPEATS_REGION"/>
    <property type="match status" value="3"/>
</dbReference>
<dbReference type="PROSITE" id="PS50082">
    <property type="entry name" value="WD_REPEATS_2"/>
    <property type="match status" value="3"/>
</dbReference>
<accession>A0A9P0B3L0</accession>
<feature type="repeat" description="WD" evidence="9">
    <location>
        <begin position="202"/>
        <end position="235"/>
    </location>
</feature>
<dbReference type="Gene3D" id="3.30.40.10">
    <property type="entry name" value="Zinc/RING finger domain, C3HC4 (zinc finger)"/>
    <property type="match status" value="1"/>
</dbReference>
<dbReference type="PANTHER" id="PTHR46189">
    <property type="entry name" value="LD41958P"/>
    <property type="match status" value="1"/>
</dbReference>
<dbReference type="SUPFAM" id="SSF50978">
    <property type="entry name" value="WD40 repeat-like"/>
    <property type="match status" value="1"/>
</dbReference>
<dbReference type="SUPFAM" id="SSF57903">
    <property type="entry name" value="FYVE/PHD zinc finger"/>
    <property type="match status" value="1"/>
</dbReference>
<keyword evidence="4" id="KW-0677">Repeat</keyword>
<dbReference type="CDD" id="cd15718">
    <property type="entry name" value="FYVE_WDFY1_like"/>
    <property type="match status" value="1"/>
</dbReference>
<dbReference type="PANTHER" id="PTHR46189:SF1">
    <property type="entry name" value="LD41958P"/>
    <property type="match status" value="1"/>
</dbReference>
<keyword evidence="12" id="KW-1185">Reference proteome</keyword>
<dbReference type="InterPro" id="IPR042234">
    <property type="entry name" value="WDFY1/WDFY2"/>
</dbReference>
<evidence type="ECO:0000256" key="9">
    <source>
        <dbReference type="PROSITE-ProRule" id="PRU00221"/>
    </source>
</evidence>
<gene>
    <name evidence="11" type="ORF">MELIAE_LOCUS7629</name>
</gene>
<dbReference type="EMBL" id="OV121136">
    <property type="protein sequence ID" value="CAH0556753.1"/>
    <property type="molecule type" value="Genomic_DNA"/>
</dbReference>
<dbReference type="InterPro" id="IPR001680">
    <property type="entry name" value="WD40_rpt"/>
</dbReference>
<evidence type="ECO:0000256" key="2">
    <source>
        <dbReference type="ARBA" id="ARBA00022574"/>
    </source>
</evidence>
<dbReference type="Gene3D" id="2.130.10.10">
    <property type="entry name" value="YVTN repeat-like/Quinoprotein amine dehydrogenase"/>
    <property type="match status" value="2"/>
</dbReference>
<feature type="repeat" description="WD" evidence="9">
    <location>
        <begin position="369"/>
        <end position="406"/>
    </location>
</feature>
<evidence type="ECO:0000256" key="1">
    <source>
        <dbReference type="ARBA" id="ARBA00004412"/>
    </source>
</evidence>
<evidence type="ECO:0000256" key="6">
    <source>
        <dbReference type="ARBA" id="ARBA00022771"/>
    </source>
</evidence>
<feature type="repeat" description="WD" evidence="9">
    <location>
        <begin position="245"/>
        <end position="286"/>
    </location>
</feature>
<name>A0A9P0B3L0_BRAAE</name>
<evidence type="ECO:0000313" key="12">
    <source>
        <dbReference type="Proteomes" id="UP001154078"/>
    </source>
</evidence>
<dbReference type="InterPro" id="IPR020472">
    <property type="entry name" value="WD40_PAC1"/>
</dbReference>
<evidence type="ECO:0000313" key="11">
    <source>
        <dbReference type="EMBL" id="CAH0556753.1"/>
    </source>
</evidence>
<keyword evidence="3" id="KW-0479">Metal-binding</keyword>
<dbReference type="SMART" id="SM00064">
    <property type="entry name" value="FYVE"/>
    <property type="match status" value="1"/>
</dbReference>
<keyword evidence="5" id="KW-0967">Endosome</keyword>
<dbReference type="InterPro" id="IPR000306">
    <property type="entry name" value="Znf_FYVE"/>
</dbReference>
<dbReference type="InterPro" id="IPR036322">
    <property type="entry name" value="WD40_repeat_dom_sf"/>
</dbReference>
<proteinExistence type="predicted"/>
<dbReference type="SMART" id="SM00320">
    <property type="entry name" value="WD40"/>
    <property type="match status" value="6"/>
</dbReference>
<dbReference type="InterPro" id="IPR017455">
    <property type="entry name" value="Znf_FYVE-rel"/>
</dbReference>
<reference evidence="11" key="1">
    <citation type="submission" date="2021-12" db="EMBL/GenBank/DDBJ databases">
        <authorList>
            <person name="King R."/>
        </authorList>
    </citation>
    <scope>NUCLEOTIDE SEQUENCE</scope>
</reference>
<dbReference type="Pfam" id="PF01363">
    <property type="entry name" value="FYVE"/>
    <property type="match status" value="1"/>
</dbReference>
<keyword evidence="2 9" id="KW-0853">WD repeat</keyword>
<dbReference type="AlphaFoldDB" id="A0A9P0B3L0"/>
<dbReference type="PROSITE" id="PS00678">
    <property type="entry name" value="WD_REPEATS_1"/>
    <property type="match status" value="3"/>
</dbReference>
<comment type="subcellular location">
    <subcellularLocation>
        <location evidence="1">Early endosome</location>
    </subcellularLocation>
</comment>
<evidence type="ECO:0000256" key="5">
    <source>
        <dbReference type="ARBA" id="ARBA00022753"/>
    </source>
</evidence>
<dbReference type="Pfam" id="PF00400">
    <property type="entry name" value="WD40"/>
    <property type="match status" value="4"/>
</dbReference>
<dbReference type="GO" id="GO:0008270">
    <property type="term" value="F:zinc ion binding"/>
    <property type="evidence" value="ECO:0007669"/>
    <property type="project" value="UniProtKB-KW"/>
</dbReference>
<feature type="domain" description="FYVE-type" evidence="10">
    <location>
        <begin position="288"/>
        <end position="359"/>
    </location>
</feature>
<dbReference type="InterPro" id="IPR011011">
    <property type="entry name" value="Znf_FYVE_PHD"/>
</dbReference>
<evidence type="ECO:0000259" key="10">
    <source>
        <dbReference type="PROSITE" id="PS50178"/>
    </source>
</evidence>
<dbReference type="InterPro" id="IPR019775">
    <property type="entry name" value="WD40_repeat_CS"/>
</dbReference>
<evidence type="ECO:0000256" key="7">
    <source>
        <dbReference type="ARBA" id="ARBA00022833"/>
    </source>
</evidence>
<dbReference type="PROSITE" id="PS50178">
    <property type="entry name" value="ZF_FYVE"/>
    <property type="match status" value="1"/>
</dbReference>
<sequence length="406" mass="45558">MAAEIKPATQSNDKFCTTRKPALLAKLDGCNNDINAAVLIPGEDGVISVSDDKTVRVWLKRDSGQYWPSICQYMPSGATSIYYTVETRQLFIGQENGTVSEFTLASDFNRMMPVREYLAHQARVTQIIFAITCEWVLSVSCDKMFSYNCTQTGRNIGTYTPEAWCTSLEFDNQSKHAFVGDYSGQITMLKLDNNGATVITTLKGHSGSVRSIAWDMERQMLFSGSFDQMVIIWDIGGQQGNAYELQGHHSKVSSLAYLTGSKKLISAGEDSVLVIWDMNQSRHETPEWVESDLCQLCGRPFFWNLRAMMDQRQLGLRQHHCRHCGKAVCERCSAGRLTIPSMGFEFAVRVCDTCHGLLKDKERPSLATFHDAKHPVVAMDLDETSKKIITVGQDRLIKIWDISALM</sequence>
<dbReference type="FunFam" id="3.30.40.10:FF:000105">
    <property type="entry name" value="WD repeat and FYVE domain-containing protein 2"/>
    <property type="match status" value="1"/>
</dbReference>
<dbReference type="PRINTS" id="PR00320">
    <property type="entry name" value="GPROTEINBRPT"/>
</dbReference>
<evidence type="ECO:0000256" key="8">
    <source>
        <dbReference type="PROSITE-ProRule" id="PRU00091"/>
    </source>
</evidence>
<evidence type="ECO:0000256" key="3">
    <source>
        <dbReference type="ARBA" id="ARBA00022723"/>
    </source>
</evidence>
<organism evidence="11 12">
    <name type="scientific">Brassicogethes aeneus</name>
    <name type="common">Rape pollen beetle</name>
    <name type="synonym">Meligethes aeneus</name>
    <dbReference type="NCBI Taxonomy" id="1431903"/>
    <lineage>
        <taxon>Eukaryota</taxon>
        <taxon>Metazoa</taxon>
        <taxon>Ecdysozoa</taxon>
        <taxon>Arthropoda</taxon>
        <taxon>Hexapoda</taxon>
        <taxon>Insecta</taxon>
        <taxon>Pterygota</taxon>
        <taxon>Neoptera</taxon>
        <taxon>Endopterygota</taxon>
        <taxon>Coleoptera</taxon>
        <taxon>Polyphaga</taxon>
        <taxon>Cucujiformia</taxon>
        <taxon>Nitidulidae</taxon>
        <taxon>Meligethinae</taxon>
        <taxon>Brassicogethes</taxon>
    </lineage>
</organism>
<evidence type="ECO:0000256" key="4">
    <source>
        <dbReference type="ARBA" id="ARBA00022737"/>
    </source>
</evidence>
<dbReference type="InterPro" id="IPR015943">
    <property type="entry name" value="WD40/YVTN_repeat-like_dom_sf"/>
</dbReference>
<dbReference type="OrthoDB" id="63070at2759"/>
<keyword evidence="6 8" id="KW-0863">Zinc-finger</keyword>
<dbReference type="Proteomes" id="UP001154078">
    <property type="component" value="Chromosome 5"/>
</dbReference>
<dbReference type="InterPro" id="IPR013083">
    <property type="entry name" value="Znf_RING/FYVE/PHD"/>
</dbReference>
<dbReference type="GO" id="GO:0005769">
    <property type="term" value="C:early endosome"/>
    <property type="evidence" value="ECO:0007669"/>
    <property type="project" value="UniProtKB-SubCell"/>
</dbReference>